<evidence type="ECO:0000256" key="6">
    <source>
        <dbReference type="ARBA" id="ARBA00022968"/>
    </source>
</evidence>
<keyword evidence="10" id="KW-1015">Disulfide bond</keyword>
<reference evidence="13" key="1">
    <citation type="submission" date="2017-01" db="EMBL/GenBank/DDBJ databases">
        <title>A deep insight into the sialotranscriptome of adult male and female Cluex tarsalis mosquitoes.</title>
        <authorList>
            <person name="Ribeiro J.M."/>
            <person name="Moreira F."/>
            <person name="Bernard K.A."/>
            <person name="Calvo E."/>
        </authorList>
    </citation>
    <scope>NUCLEOTIDE SEQUENCE</scope>
    <source>
        <strain evidence="13">Kern County</strain>
        <tissue evidence="13">Salivary glands</tissue>
    </source>
</reference>
<comment type="subunit">
    <text evidence="3">Homotrimer.</text>
</comment>
<dbReference type="InterPro" id="IPR007734">
    <property type="entry name" value="Heparan_SO4_2-O-STrfase"/>
</dbReference>
<evidence type="ECO:0000256" key="4">
    <source>
        <dbReference type="ARBA" id="ARBA00022679"/>
    </source>
</evidence>
<evidence type="ECO:0000256" key="7">
    <source>
        <dbReference type="ARBA" id="ARBA00022989"/>
    </source>
</evidence>
<evidence type="ECO:0000256" key="5">
    <source>
        <dbReference type="ARBA" id="ARBA00022692"/>
    </source>
</evidence>
<evidence type="ECO:0000313" key="13">
    <source>
        <dbReference type="EMBL" id="JAV24762.1"/>
    </source>
</evidence>
<dbReference type="InterPro" id="IPR027417">
    <property type="entry name" value="P-loop_NTPase"/>
</dbReference>
<keyword evidence="11" id="KW-0325">Glycoprotein</keyword>
<dbReference type="Pfam" id="PF03567">
    <property type="entry name" value="Sulfotransfer_2"/>
    <property type="match status" value="1"/>
</dbReference>
<evidence type="ECO:0000256" key="2">
    <source>
        <dbReference type="ARBA" id="ARBA00010569"/>
    </source>
</evidence>
<evidence type="ECO:0000256" key="1">
    <source>
        <dbReference type="ARBA" id="ARBA00004323"/>
    </source>
</evidence>
<dbReference type="PANTHER" id="PTHR12129:SF17">
    <property type="entry name" value="HEPARAN SULFATE 2-O-SULFOTRANSFERASE 1"/>
    <property type="match status" value="1"/>
</dbReference>
<keyword evidence="9 12" id="KW-0472">Membrane</keyword>
<dbReference type="GO" id="GO:0015012">
    <property type="term" value="P:heparan sulfate proteoglycan biosynthetic process"/>
    <property type="evidence" value="ECO:0007669"/>
    <property type="project" value="UniProtKB-ARBA"/>
</dbReference>
<evidence type="ECO:0000256" key="3">
    <source>
        <dbReference type="ARBA" id="ARBA00011233"/>
    </source>
</evidence>
<name>A0A1Q3FB70_CULTA</name>
<proteinExistence type="inferred from homology"/>
<protein>
    <submittedName>
        <fullName evidence="13">Putative heparin sulfate o-sulfotransferase</fullName>
    </submittedName>
</protein>
<dbReference type="SUPFAM" id="SSF52540">
    <property type="entry name" value="P-loop containing nucleoside triphosphate hydrolases"/>
    <property type="match status" value="1"/>
</dbReference>
<evidence type="ECO:0000256" key="8">
    <source>
        <dbReference type="ARBA" id="ARBA00023034"/>
    </source>
</evidence>
<dbReference type="FunFam" id="3.40.50.300:FF:001418">
    <property type="entry name" value="Heparan sulfate 2-o-sulfotransferase"/>
    <property type="match status" value="1"/>
</dbReference>
<keyword evidence="5 12" id="KW-0812">Transmembrane</keyword>
<dbReference type="GO" id="GO:0004394">
    <property type="term" value="F:heparan sulfate 2-sulfotransferase activity"/>
    <property type="evidence" value="ECO:0007669"/>
    <property type="project" value="UniProtKB-ARBA"/>
</dbReference>
<keyword evidence="4 13" id="KW-0808">Transferase</keyword>
<comment type="similarity">
    <text evidence="2">Belongs to the sulfotransferase 3 family.</text>
</comment>
<feature type="transmembrane region" description="Helical" evidence="12">
    <location>
        <begin position="7"/>
        <end position="26"/>
    </location>
</feature>
<dbReference type="GO" id="GO:0000139">
    <property type="term" value="C:Golgi membrane"/>
    <property type="evidence" value="ECO:0007669"/>
    <property type="project" value="UniProtKB-SubCell"/>
</dbReference>
<keyword evidence="7 12" id="KW-1133">Transmembrane helix</keyword>
<dbReference type="PANTHER" id="PTHR12129">
    <property type="entry name" value="HEPARAN SULFATE 2-O-SULFOTRANSFERASE"/>
    <property type="match status" value="1"/>
</dbReference>
<dbReference type="Gene3D" id="3.40.50.300">
    <property type="entry name" value="P-loop containing nucleotide triphosphate hydrolases"/>
    <property type="match status" value="1"/>
</dbReference>
<dbReference type="AlphaFoldDB" id="A0A1Q3FB70"/>
<evidence type="ECO:0000256" key="11">
    <source>
        <dbReference type="ARBA" id="ARBA00023180"/>
    </source>
</evidence>
<evidence type="ECO:0000256" key="12">
    <source>
        <dbReference type="SAM" id="Phobius"/>
    </source>
</evidence>
<evidence type="ECO:0000256" key="9">
    <source>
        <dbReference type="ARBA" id="ARBA00023136"/>
    </source>
</evidence>
<sequence length="355" mass="41612">MLTTKYFFLLILIVASLIFVVLFHWFSANDPEDRILVRYDTVNNDRFQQVRHWQTMTNTEALQTNFDERLVVIYNRVPKTGSTSFVNLTYDLCRKNAFHVLHINITANMHVFSLPNQLRFVRNVTAWEAMKPAFYHGHLAYLDFSKMGVPAAKPLYLNLVRKPLDRLVSYYYFLRYGDDYRPHLVRHRAGDTMTFDECVAKQKPDCDPNNMWLQVPFFCGHAAECWKPGSAWALQEAKRNLVNEYFLVGVTEEMTEFVELLEMALPRLFRGASDHFAKSNKSHLRKTKSKVDPLPETVAKIQQSLVWQMENELYQFALEQFHFAQMKLHAPGKNAAPQDFFYEKIKPNQNVPVRN</sequence>
<organism evidence="13">
    <name type="scientific">Culex tarsalis</name>
    <name type="common">Encephalitis mosquito</name>
    <dbReference type="NCBI Taxonomy" id="7177"/>
    <lineage>
        <taxon>Eukaryota</taxon>
        <taxon>Metazoa</taxon>
        <taxon>Ecdysozoa</taxon>
        <taxon>Arthropoda</taxon>
        <taxon>Hexapoda</taxon>
        <taxon>Insecta</taxon>
        <taxon>Pterygota</taxon>
        <taxon>Neoptera</taxon>
        <taxon>Endopterygota</taxon>
        <taxon>Diptera</taxon>
        <taxon>Nematocera</taxon>
        <taxon>Culicoidea</taxon>
        <taxon>Culicidae</taxon>
        <taxon>Culicinae</taxon>
        <taxon>Culicini</taxon>
        <taxon>Culex</taxon>
        <taxon>Culex</taxon>
    </lineage>
</organism>
<evidence type="ECO:0000256" key="10">
    <source>
        <dbReference type="ARBA" id="ARBA00023157"/>
    </source>
</evidence>
<comment type="subcellular location">
    <subcellularLocation>
        <location evidence="1">Golgi apparatus membrane</location>
        <topology evidence="1">Single-pass type II membrane protein</topology>
    </subcellularLocation>
</comment>
<dbReference type="InterPro" id="IPR005331">
    <property type="entry name" value="Sulfotransferase"/>
</dbReference>
<dbReference type="EMBL" id="GFDL01010283">
    <property type="protein sequence ID" value="JAV24762.1"/>
    <property type="molecule type" value="Transcribed_RNA"/>
</dbReference>
<keyword evidence="6" id="KW-0735">Signal-anchor</keyword>
<keyword evidence="8" id="KW-0333">Golgi apparatus</keyword>
<accession>A0A1Q3FB70</accession>